<evidence type="ECO:0000256" key="6">
    <source>
        <dbReference type="HAMAP-Rule" id="MF_01161"/>
    </source>
</evidence>
<keyword evidence="6" id="KW-0963">Cytoplasm</keyword>
<evidence type="ECO:0000313" key="9">
    <source>
        <dbReference type="Proteomes" id="UP000319014"/>
    </source>
</evidence>
<proteinExistence type="inferred from homology"/>
<protein>
    <recommendedName>
        <fullName evidence="6">tRNA(Ile)-lysidine synthase</fullName>
        <ecNumber evidence="6">6.3.4.19</ecNumber>
    </recommendedName>
    <alternativeName>
        <fullName evidence="6">tRNA(Ile)-2-lysyl-cytidine synthase</fullName>
    </alternativeName>
    <alternativeName>
        <fullName evidence="6">tRNA(Ile)-lysidine synthetase</fullName>
    </alternativeName>
</protein>
<evidence type="ECO:0000256" key="1">
    <source>
        <dbReference type="ARBA" id="ARBA00022598"/>
    </source>
</evidence>
<keyword evidence="9" id="KW-1185">Reference proteome</keyword>
<evidence type="ECO:0000259" key="7">
    <source>
        <dbReference type="Pfam" id="PF01171"/>
    </source>
</evidence>
<comment type="function">
    <text evidence="6">Ligates lysine onto the cytidine present at position 34 of the AUA codon-specific tRNA(Ile) that contains the anticodon CAU, in an ATP-dependent manner. Cytidine is converted to lysidine, thus changing the amino acid specificity of the tRNA from methionine to isoleucine.</text>
</comment>
<dbReference type="Proteomes" id="UP000319014">
    <property type="component" value="Unassembled WGS sequence"/>
</dbReference>
<dbReference type="PANTHER" id="PTHR43033:SF1">
    <property type="entry name" value="TRNA(ILE)-LYSIDINE SYNTHASE-RELATED"/>
    <property type="match status" value="1"/>
</dbReference>
<dbReference type="EMBL" id="FXTK01000016">
    <property type="protein sequence ID" value="SMO88799.1"/>
    <property type="molecule type" value="Genomic_DNA"/>
</dbReference>
<dbReference type="InterPro" id="IPR011063">
    <property type="entry name" value="TilS/TtcA_N"/>
</dbReference>
<sequence length="416" mass="45226">MRSDPVADRLSLKINAALDRLAGDMPRVGIALSGGGDSTALLHLAHGWAAGRKLMAATVDHGLRAESASEARLAHAAATALGIAHETLAWRRQGQGGNLMAQARDARLRLLAEWAHRHGLSAVLLGHTQDDQAETLLMRLARGAGVDGLAGMAEARRAQDMIWLRPMLTISRADLRDWLRVRRIGWIDDPSNENEDYDRVRIRKALAALDLPLAQLAQSATNLATARDALQDFADQVAQGTFAHLGSLGLPLAAFRRAPPEIRRRLLVAGLRFVTGADYPPRRETLLRAISVLNTGGRVTLDGVIAQAADTHLRLIREPAAAARHGANADGSQVLWDNRWQIQGVEPGLDIRALGYDAMPDWDWRASGLSRDEAAATPAVLRDGKILAAPVLKPHARISATPLRDLHHFRAFIYTH</sequence>
<comment type="subcellular location">
    <subcellularLocation>
        <location evidence="6">Cytoplasm</location>
    </subcellularLocation>
</comment>
<keyword evidence="1 6" id="KW-0436">Ligase</keyword>
<dbReference type="GO" id="GO:0006400">
    <property type="term" value="P:tRNA modification"/>
    <property type="evidence" value="ECO:0007669"/>
    <property type="project" value="UniProtKB-UniRule"/>
</dbReference>
<dbReference type="GO" id="GO:0005524">
    <property type="term" value="F:ATP binding"/>
    <property type="evidence" value="ECO:0007669"/>
    <property type="project" value="UniProtKB-UniRule"/>
</dbReference>
<dbReference type="Gene3D" id="3.40.50.620">
    <property type="entry name" value="HUPs"/>
    <property type="match status" value="1"/>
</dbReference>
<feature type="binding site" evidence="6">
    <location>
        <begin position="33"/>
        <end position="38"/>
    </location>
    <ligand>
        <name>ATP</name>
        <dbReference type="ChEBI" id="CHEBI:30616"/>
    </ligand>
</feature>
<feature type="domain" description="tRNA(Ile)-lysidine/2-thiocytidine synthase N-terminal" evidence="7">
    <location>
        <begin position="28"/>
        <end position="204"/>
    </location>
</feature>
<reference evidence="8 9" key="1">
    <citation type="submission" date="2017-05" db="EMBL/GenBank/DDBJ databases">
        <authorList>
            <person name="Varghese N."/>
            <person name="Submissions S."/>
        </authorList>
    </citation>
    <scope>NUCLEOTIDE SEQUENCE [LARGE SCALE GENOMIC DNA]</scope>
    <source>
        <strain evidence="8 9">DSM 100094</strain>
    </source>
</reference>
<dbReference type="GO" id="GO:0005737">
    <property type="term" value="C:cytoplasm"/>
    <property type="evidence" value="ECO:0007669"/>
    <property type="project" value="UniProtKB-SubCell"/>
</dbReference>
<dbReference type="InterPro" id="IPR012094">
    <property type="entry name" value="tRNA_Ile_lys_synt"/>
</dbReference>
<keyword evidence="3 6" id="KW-0547">Nucleotide-binding</keyword>
<dbReference type="OrthoDB" id="9807403at2"/>
<name>A0A521EXZ6_9RHOB</name>
<dbReference type="InterPro" id="IPR014729">
    <property type="entry name" value="Rossmann-like_a/b/a_fold"/>
</dbReference>
<dbReference type="Pfam" id="PF01171">
    <property type="entry name" value="ATP_bind_3"/>
    <property type="match status" value="1"/>
</dbReference>
<keyword evidence="2 6" id="KW-0819">tRNA processing</keyword>
<dbReference type="SUPFAM" id="SSF52402">
    <property type="entry name" value="Adenine nucleotide alpha hydrolases-like"/>
    <property type="match status" value="1"/>
</dbReference>
<evidence type="ECO:0000256" key="5">
    <source>
        <dbReference type="ARBA" id="ARBA00048539"/>
    </source>
</evidence>
<dbReference type="NCBIfam" id="TIGR02432">
    <property type="entry name" value="lysidine_TilS_N"/>
    <property type="match status" value="1"/>
</dbReference>
<comment type="domain">
    <text evidence="6">The N-terminal region contains the highly conserved SGGXDS motif, predicted to be a P-loop motif involved in ATP binding.</text>
</comment>
<evidence type="ECO:0000256" key="3">
    <source>
        <dbReference type="ARBA" id="ARBA00022741"/>
    </source>
</evidence>
<dbReference type="EC" id="6.3.4.19" evidence="6"/>
<dbReference type="HAMAP" id="MF_01161">
    <property type="entry name" value="tRNA_Ile_lys_synt"/>
    <property type="match status" value="1"/>
</dbReference>
<dbReference type="InterPro" id="IPR012795">
    <property type="entry name" value="tRNA_Ile_lys_synt_N"/>
</dbReference>
<accession>A0A521EXZ6</accession>
<dbReference type="RefSeq" id="WP_142664145.1">
    <property type="nucleotide sequence ID" value="NZ_FXTK01000016.1"/>
</dbReference>
<keyword evidence="4 6" id="KW-0067">ATP-binding</keyword>
<comment type="catalytic activity">
    <reaction evidence="5 6">
        <text>cytidine(34) in tRNA(Ile2) + L-lysine + ATP = lysidine(34) in tRNA(Ile2) + AMP + diphosphate + H(+)</text>
        <dbReference type="Rhea" id="RHEA:43744"/>
        <dbReference type="Rhea" id="RHEA-COMP:10625"/>
        <dbReference type="Rhea" id="RHEA-COMP:10670"/>
        <dbReference type="ChEBI" id="CHEBI:15378"/>
        <dbReference type="ChEBI" id="CHEBI:30616"/>
        <dbReference type="ChEBI" id="CHEBI:32551"/>
        <dbReference type="ChEBI" id="CHEBI:33019"/>
        <dbReference type="ChEBI" id="CHEBI:82748"/>
        <dbReference type="ChEBI" id="CHEBI:83665"/>
        <dbReference type="ChEBI" id="CHEBI:456215"/>
        <dbReference type="EC" id="6.3.4.19"/>
    </reaction>
</comment>
<comment type="similarity">
    <text evidence="6">Belongs to the tRNA(Ile)-lysidine synthase family.</text>
</comment>
<dbReference type="CDD" id="cd01992">
    <property type="entry name" value="TilS_N"/>
    <property type="match status" value="1"/>
</dbReference>
<gene>
    <name evidence="6" type="primary">tilS</name>
    <name evidence="8" type="ORF">SAMN06265221_11694</name>
</gene>
<organism evidence="8 9">
    <name type="scientific">Paracoccus laeviglucosivorans</name>
    <dbReference type="NCBI Taxonomy" id="1197861"/>
    <lineage>
        <taxon>Bacteria</taxon>
        <taxon>Pseudomonadati</taxon>
        <taxon>Pseudomonadota</taxon>
        <taxon>Alphaproteobacteria</taxon>
        <taxon>Rhodobacterales</taxon>
        <taxon>Paracoccaceae</taxon>
        <taxon>Paracoccus</taxon>
    </lineage>
</organism>
<evidence type="ECO:0000313" key="8">
    <source>
        <dbReference type="EMBL" id="SMO88799.1"/>
    </source>
</evidence>
<evidence type="ECO:0000256" key="4">
    <source>
        <dbReference type="ARBA" id="ARBA00022840"/>
    </source>
</evidence>
<evidence type="ECO:0000256" key="2">
    <source>
        <dbReference type="ARBA" id="ARBA00022694"/>
    </source>
</evidence>
<dbReference type="PANTHER" id="PTHR43033">
    <property type="entry name" value="TRNA(ILE)-LYSIDINE SYNTHASE-RELATED"/>
    <property type="match status" value="1"/>
</dbReference>
<dbReference type="AlphaFoldDB" id="A0A521EXZ6"/>
<dbReference type="GO" id="GO:0032267">
    <property type="term" value="F:tRNA(Ile)-lysidine synthase activity"/>
    <property type="evidence" value="ECO:0007669"/>
    <property type="project" value="UniProtKB-EC"/>
</dbReference>